<dbReference type="KEGG" id="lhb:D1010_01630"/>
<keyword evidence="2" id="KW-0813">Transport</keyword>
<accession>A0A510TXW7</accession>
<dbReference type="InterPro" id="IPR050189">
    <property type="entry name" value="MFS_Efflux_Transporters"/>
</dbReference>
<keyword evidence="3" id="KW-1003">Cell membrane</keyword>
<dbReference type="InterPro" id="IPR011701">
    <property type="entry name" value="MFS"/>
</dbReference>
<organism evidence="7 8">
    <name type="scientific">Schleiferilactobacillus harbinensis</name>
    <dbReference type="NCBI Taxonomy" id="304207"/>
    <lineage>
        <taxon>Bacteria</taxon>
        <taxon>Bacillati</taxon>
        <taxon>Bacillota</taxon>
        <taxon>Bacilli</taxon>
        <taxon>Lactobacillales</taxon>
        <taxon>Lactobacillaceae</taxon>
        <taxon>Schleiferilactobacillus</taxon>
    </lineage>
</organism>
<dbReference type="PANTHER" id="PTHR43124:SF3">
    <property type="entry name" value="CHLORAMPHENICOL EFFLUX PUMP RV0191"/>
    <property type="match status" value="1"/>
</dbReference>
<evidence type="ECO:0000256" key="1">
    <source>
        <dbReference type="ARBA" id="ARBA00004651"/>
    </source>
</evidence>
<comment type="subcellular location">
    <subcellularLocation>
        <location evidence="1">Cell membrane</location>
        <topology evidence="1">Multi-pass membrane protein</topology>
    </subcellularLocation>
</comment>
<dbReference type="AlphaFoldDB" id="A0A510TXW7"/>
<dbReference type="PROSITE" id="PS50850">
    <property type="entry name" value="MFS"/>
    <property type="match status" value="1"/>
</dbReference>
<dbReference type="RefSeq" id="WP_146995246.1">
    <property type="nucleotide sequence ID" value="NZ_BJTX01000070.1"/>
</dbReference>
<reference evidence="7 8" key="1">
    <citation type="submission" date="2019-10" db="EMBL/GenBank/DDBJ databases">
        <title>The completed genome of Lactobacillus harbinensis M1.</title>
        <authorList>
            <person name="Zheng Y."/>
        </authorList>
    </citation>
    <scope>NUCLEOTIDE SEQUENCE [LARGE SCALE GENOMIC DNA]</scope>
    <source>
        <strain evidence="7 8">M1</strain>
    </source>
</reference>
<name>A0A510TXW7_9LACO</name>
<evidence type="ECO:0000256" key="6">
    <source>
        <dbReference type="ARBA" id="ARBA00023136"/>
    </source>
</evidence>
<protein>
    <submittedName>
        <fullName evidence="7">MFS transporter</fullName>
    </submittedName>
</protein>
<dbReference type="GO" id="GO:0022857">
    <property type="term" value="F:transmembrane transporter activity"/>
    <property type="evidence" value="ECO:0007669"/>
    <property type="project" value="InterPro"/>
</dbReference>
<evidence type="ECO:0000256" key="4">
    <source>
        <dbReference type="ARBA" id="ARBA00022692"/>
    </source>
</evidence>
<dbReference type="InterPro" id="IPR036259">
    <property type="entry name" value="MFS_trans_sf"/>
</dbReference>
<dbReference type="EMBL" id="CP045143">
    <property type="protein sequence ID" value="QFR22246.1"/>
    <property type="molecule type" value="Genomic_DNA"/>
</dbReference>
<dbReference type="Proteomes" id="UP000326779">
    <property type="component" value="Chromosome"/>
</dbReference>
<proteinExistence type="predicted"/>
<gene>
    <name evidence="7" type="ORF">D1010_01630</name>
</gene>
<dbReference type="SUPFAM" id="SSF103473">
    <property type="entry name" value="MFS general substrate transporter"/>
    <property type="match status" value="1"/>
</dbReference>
<dbReference type="GO" id="GO:0005886">
    <property type="term" value="C:plasma membrane"/>
    <property type="evidence" value="ECO:0007669"/>
    <property type="project" value="UniProtKB-SubCell"/>
</dbReference>
<dbReference type="CDD" id="cd17324">
    <property type="entry name" value="MFS_NepI_like"/>
    <property type="match status" value="1"/>
</dbReference>
<dbReference type="InterPro" id="IPR020846">
    <property type="entry name" value="MFS_dom"/>
</dbReference>
<evidence type="ECO:0000313" key="8">
    <source>
        <dbReference type="Proteomes" id="UP000326779"/>
    </source>
</evidence>
<dbReference type="PANTHER" id="PTHR43124">
    <property type="entry name" value="PURINE EFFLUX PUMP PBUE"/>
    <property type="match status" value="1"/>
</dbReference>
<keyword evidence="4" id="KW-0812">Transmembrane</keyword>
<evidence type="ECO:0000256" key="5">
    <source>
        <dbReference type="ARBA" id="ARBA00022989"/>
    </source>
</evidence>
<evidence type="ECO:0000256" key="3">
    <source>
        <dbReference type="ARBA" id="ARBA00022475"/>
    </source>
</evidence>
<keyword evidence="6" id="KW-0472">Membrane</keyword>
<dbReference type="Pfam" id="PF07690">
    <property type="entry name" value="MFS_1"/>
    <property type="match status" value="1"/>
</dbReference>
<evidence type="ECO:0000256" key="2">
    <source>
        <dbReference type="ARBA" id="ARBA00022448"/>
    </source>
</evidence>
<sequence>MRLKRLSLLFFLITFIIGTDTFLVSPLLPTLTQYYGIPEHLSGFIVSAYALGYTLAAIVVGPISDRHDRRRILLIGLLIFAGATALGGLANTYPMMLAARFLAGLAAACAGPQIWAAIPLLFPKDQVVKMMGYVSAGLAVAQIVGVPLGSFLAAVSWRFPFFFVGTIALLLTLLSARYLPSLSSADDHESTAVYRQVWHNRPVVKLLFAYFLFQMANFCGFAFIGTWFAKSYGLSVSLIGSLMLVIGIGQFIGSLLSSRFVRWLTLPRAFALEFLLFIIGYIVLPVAPAAWVAALILAFIYLIGGAIFPLFMSTLQAQAGETRGTIAALANAAMYLGEAISGGIGGFLIANFTGFYGVAWFTAAGVIVAALLYAAQGYFRPAHDINH</sequence>
<keyword evidence="5" id="KW-1133">Transmembrane helix</keyword>
<dbReference type="Gene3D" id="1.20.1250.20">
    <property type="entry name" value="MFS general substrate transporter like domains"/>
    <property type="match status" value="1"/>
</dbReference>
<evidence type="ECO:0000313" key="7">
    <source>
        <dbReference type="EMBL" id="QFR22246.1"/>
    </source>
</evidence>